<evidence type="ECO:0000313" key="2">
    <source>
        <dbReference type="Proteomes" id="UP000094669"/>
    </source>
</evidence>
<dbReference type="EMBL" id="MCRM02000022">
    <property type="protein sequence ID" value="PNV73616.1"/>
    <property type="molecule type" value="Genomic_DNA"/>
</dbReference>
<keyword evidence="2" id="KW-1185">Reference proteome</keyword>
<sequence>MVTVTRRFIFVRGRQRTEDRGQRTEDRGQRTENYSYYPDNNFFKNELCWNSYTEKKGRGKIQC</sequence>
<name>A0ABX4YF11_9LEPT</name>
<gene>
    <name evidence="1" type="ORF">BES34_017085</name>
</gene>
<proteinExistence type="predicted"/>
<evidence type="ECO:0000313" key="1">
    <source>
        <dbReference type="EMBL" id="PNV73616.1"/>
    </source>
</evidence>
<dbReference type="Proteomes" id="UP000094669">
    <property type="component" value="Unassembled WGS sequence"/>
</dbReference>
<comment type="caution">
    <text evidence="1">The sequence shown here is derived from an EMBL/GenBank/DDBJ whole genome shotgun (WGS) entry which is preliminary data.</text>
</comment>
<protein>
    <submittedName>
        <fullName evidence="1">Uncharacterized protein</fullName>
    </submittedName>
</protein>
<organism evidence="1 2">
    <name type="scientific">Leptospira inadai serovar Lyme</name>
    <dbReference type="NCBI Taxonomy" id="293084"/>
    <lineage>
        <taxon>Bacteria</taxon>
        <taxon>Pseudomonadati</taxon>
        <taxon>Spirochaetota</taxon>
        <taxon>Spirochaetia</taxon>
        <taxon>Leptospirales</taxon>
        <taxon>Leptospiraceae</taxon>
        <taxon>Leptospira</taxon>
    </lineage>
</organism>
<reference evidence="1" key="1">
    <citation type="submission" date="2018-01" db="EMBL/GenBank/DDBJ databases">
        <title>Genomic characterization of Leptospira inadai serogroup Lyme isolated from captured rat in Brazil and comparative analysis with human reference strain.</title>
        <authorList>
            <person name="Moreno L.Z."/>
            <person name="Loureiro A.P."/>
            <person name="Miraglia F."/>
            <person name="Kremer F.S."/>
            <person name="Eslabao M.R."/>
            <person name="Dellagostin O.A."/>
            <person name="Lilenbaum W."/>
            <person name="Moreno A.M."/>
        </authorList>
    </citation>
    <scope>NUCLEOTIDE SEQUENCE [LARGE SCALE GENOMIC DNA]</scope>
    <source>
        <strain evidence="1">M34/99</strain>
    </source>
</reference>
<accession>A0ABX4YF11</accession>